<dbReference type="AlphaFoldDB" id="A0A9P9IIR1"/>
<dbReference type="EMBL" id="JAGMWT010000010">
    <property type="protein sequence ID" value="KAH7120785.1"/>
    <property type="molecule type" value="Genomic_DNA"/>
</dbReference>
<sequence length="190" mass="20370">MELLLLIPSVPKRNGWIAPMASVHQAPDLTASLPLPSIHPSMSPPMLPQPPSRVTLRSAPARLPPSLSPVHRCTSNPPTPSPPPQHTPILSSHYPLQPSSARTALRGNSPQHRRGVDAGQFKPRISGCRRGPVADHRRAGHVGAYLSPPGVTTLCPLCIHVSAPFHPPESNHLGAFLAPQRSDNLMTILI</sequence>
<gene>
    <name evidence="2" type="ORF">B0J11DRAFT_48342</name>
</gene>
<proteinExistence type="predicted"/>
<reference evidence="2" key="1">
    <citation type="journal article" date="2021" name="Nat. Commun.">
        <title>Genetic determinants of endophytism in the Arabidopsis root mycobiome.</title>
        <authorList>
            <person name="Mesny F."/>
            <person name="Miyauchi S."/>
            <person name="Thiergart T."/>
            <person name="Pickel B."/>
            <person name="Atanasova L."/>
            <person name="Karlsson M."/>
            <person name="Huettel B."/>
            <person name="Barry K.W."/>
            <person name="Haridas S."/>
            <person name="Chen C."/>
            <person name="Bauer D."/>
            <person name="Andreopoulos W."/>
            <person name="Pangilinan J."/>
            <person name="LaButti K."/>
            <person name="Riley R."/>
            <person name="Lipzen A."/>
            <person name="Clum A."/>
            <person name="Drula E."/>
            <person name="Henrissat B."/>
            <person name="Kohler A."/>
            <person name="Grigoriev I.V."/>
            <person name="Martin F.M."/>
            <person name="Hacquard S."/>
        </authorList>
    </citation>
    <scope>NUCLEOTIDE SEQUENCE</scope>
    <source>
        <strain evidence="2">MPI-CAGE-CH-0243</strain>
    </source>
</reference>
<evidence type="ECO:0000313" key="2">
    <source>
        <dbReference type="EMBL" id="KAH7120785.1"/>
    </source>
</evidence>
<dbReference type="Proteomes" id="UP000700596">
    <property type="component" value="Unassembled WGS sequence"/>
</dbReference>
<organism evidence="2 3">
    <name type="scientific">Dendryphion nanum</name>
    <dbReference type="NCBI Taxonomy" id="256645"/>
    <lineage>
        <taxon>Eukaryota</taxon>
        <taxon>Fungi</taxon>
        <taxon>Dikarya</taxon>
        <taxon>Ascomycota</taxon>
        <taxon>Pezizomycotina</taxon>
        <taxon>Dothideomycetes</taxon>
        <taxon>Pleosporomycetidae</taxon>
        <taxon>Pleosporales</taxon>
        <taxon>Torulaceae</taxon>
        <taxon>Dendryphion</taxon>
    </lineage>
</organism>
<name>A0A9P9IIR1_9PLEO</name>
<accession>A0A9P9IIR1</accession>
<protein>
    <submittedName>
        <fullName evidence="2">Uncharacterized protein</fullName>
    </submittedName>
</protein>
<evidence type="ECO:0000256" key="1">
    <source>
        <dbReference type="SAM" id="MobiDB-lite"/>
    </source>
</evidence>
<feature type="compositionally biased region" description="Pro residues" evidence="1">
    <location>
        <begin position="77"/>
        <end position="86"/>
    </location>
</feature>
<keyword evidence="3" id="KW-1185">Reference proteome</keyword>
<evidence type="ECO:0000313" key="3">
    <source>
        <dbReference type="Proteomes" id="UP000700596"/>
    </source>
</evidence>
<feature type="region of interest" description="Disordered" evidence="1">
    <location>
        <begin position="68"/>
        <end position="90"/>
    </location>
</feature>
<comment type="caution">
    <text evidence="2">The sequence shown here is derived from an EMBL/GenBank/DDBJ whole genome shotgun (WGS) entry which is preliminary data.</text>
</comment>
<feature type="region of interest" description="Disordered" evidence="1">
    <location>
        <begin position="102"/>
        <end position="130"/>
    </location>
</feature>